<sequence length="238" mass="26690">MDDDVLMYFRFTISLPTVKLSICPPAKNPNINIQKYTTWTVKWLHSKIIIETPCNKAKAEITYFLFLNKFEIRSAIGAPTARPSHNIAVAIPDSIVLSSELPSNLGAHRVLSAKNVPKVIAPTTEVIQISLNFSTVNIEHTTVFIELFIVRFSELLSGSVFGQKSLREELNNVYEEWKSSEFNPNFRFKLDDGYEVETTLLHIAIQCRKSAVCAPLVQCLLDQGADPNVQDSPIVVLP</sequence>
<dbReference type="EMBL" id="BMAO01006561">
    <property type="protein sequence ID" value="GFR09646.1"/>
    <property type="molecule type" value="Genomic_DNA"/>
</dbReference>
<dbReference type="GO" id="GO:0005576">
    <property type="term" value="C:extracellular region"/>
    <property type="evidence" value="ECO:0007669"/>
    <property type="project" value="UniProtKB-SubCell"/>
</dbReference>
<evidence type="ECO:0000256" key="9">
    <source>
        <dbReference type="ARBA" id="ARBA00023298"/>
    </source>
</evidence>
<accession>A0A8X6KRP4</accession>
<organism evidence="11 15">
    <name type="scientific">Trichonephila clavata</name>
    <name type="common">Joro spider</name>
    <name type="synonym">Nephila clavata</name>
    <dbReference type="NCBI Taxonomy" id="2740835"/>
    <lineage>
        <taxon>Eukaryota</taxon>
        <taxon>Metazoa</taxon>
        <taxon>Ecdysozoa</taxon>
        <taxon>Arthropoda</taxon>
        <taxon>Chelicerata</taxon>
        <taxon>Arachnida</taxon>
        <taxon>Araneae</taxon>
        <taxon>Araneomorphae</taxon>
        <taxon>Entelegynae</taxon>
        <taxon>Araneoidea</taxon>
        <taxon>Nephilidae</taxon>
        <taxon>Trichonephila</taxon>
    </lineage>
</organism>
<evidence type="ECO:0000313" key="13">
    <source>
        <dbReference type="EMBL" id="GFR09646.1"/>
    </source>
</evidence>
<dbReference type="InterPro" id="IPR002110">
    <property type="entry name" value="Ankyrin_rpt"/>
</dbReference>
<dbReference type="Proteomes" id="UP000887116">
    <property type="component" value="Unassembled WGS sequence"/>
</dbReference>
<dbReference type="GO" id="GO:0044231">
    <property type="term" value="C:host cell presynaptic membrane"/>
    <property type="evidence" value="ECO:0007669"/>
    <property type="project" value="UniProtKB-KW"/>
</dbReference>
<dbReference type="EMBL" id="BMAO01027474">
    <property type="protein sequence ID" value="GFR17271.1"/>
    <property type="molecule type" value="Genomic_DNA"/>
</dbReference>
<evidence type="ECO:0000256" key="2">
    <source>
        <dbReference type="ARBA" id="ARBA00004613"/>
    </source>
</evidence>
<dbReference type="GO" id="GO:0090729">
    <property type="term" value="F:toxin activity"/>
    <property type="evidence" value="ECO:0007669"/>
    <property type="project" value="UniProtKB-KW"/>
</dbReference>
<keyword evidence="7" id="KW-0528">Neurotoxin</keyword>
<evidence type="ECO:0000256" key="8">
    <source>
        <dbReference type="ARBA" id="ARBA00023028"/>
    </source>
</evidence>
<evidence type="ECO:0000313" key="11">
    <source>
        <dbReference type="EMBL" id="GFQ81571.1"/>
    </source>
</evidence>
<evidence type="ECO:0000313" key="12">
    <source>
        <dbReference type="EMBL" id="GFR07212.1"/>
    </source>
</evidence>
<feature type="repeat" description="ANK" evidence="10">
    <location>
        <begin position="196"/>
        <end position="232"/>
    </location>
</feature>
<keyword evidence="5" id="KW-1052">Target cell membrane</keyword>
<dbReference type="EMBL" id="BMAO01035971">
    <property type="protein sequence ID" value="GFR07212.1"/>
    <property type="molecule type" value="Genomic_DNA"/>
</dbReference>
<dbReference type="AlphaFoldDB" id="A0A8X6KRP4"/>
<keyword evidence="3" id="KW-0268">Exocytosis</keyword>
<dbReference type="InterPro" id="IPR036770">
    <property type="entry name" value="Ankyrin_rpt-contain_sf"/>
</dbReference>
<dbReference type="Gene3D" id="1.25.40.20">
    <property type="entry name" value="Ankyrin repeat-containing domain"/>
    <property type="match status" value="1"/>
</dbReference>
<keyword evidence="6" id="KW-0800">Toxin</keyword>
<evidence type="ECO:0000256" key="5">
    <source>
        <dbReference type="ARBA" id="ARBA00022537"/>
    </source>
</evidence>
<comment type="caution">
    <text evidence="11">The sequence shown here is derived from an EMBL/GenBank/DDBJ whole genome shotgun (WGS) entry which is preliminary data.</text>
</comment>
<gene>
    <name evidence="11" type="ORF">TNCT_498511</name>
    <name evidence="13" type="ORF">TNCT_503441</name>
    <name evidence="12" type="ORF">TNCT_55351</name>
    <name evidence="14" type="ORF">TNCT_599151</name>
</gene>
<evidence type="ECO:0000256" key="10">
    <source>
        <dbReference type="PROSITE-ProRule" id="PRU00023"/>
    </source>
</evidence>
<dbReference type="PROSITE" id="PS50088">
    <property type="entry name" value="ANK_REPEAT"/>
    <property type="match status" value="1"/>
</dbReference>
<keyword evidence="15" id="KW-1185">Reference proteome</keyword>
<reference evidence="11" key="1">
    <citation type="submission" date="2020-07" db="EMBL/GenBank/DDBJ databases">
        <title>Multicomponent nature underlies the extraordinary mechanical properties of spider dragline silk.</title>
        <authorList>
            <person name="Kono N."/>
            <person name="Nakamura H."/>
            <person name="Mori M."/>
            <person name="Yoshida Y."/>
            <person name="Ohtoshi R."/>
            <person name="Malay A.D."/>
            <person name="Moran D.A.P."/>
            <person name="Tomita M."/>
            <person name="Numata K."/>
            <person name="Arakawa K."/>
        </authorList>
    </citation>
    <scope>NUCLEOTIDE SEQUENCE</scope>
</reference>
<evidence type="ECO:0000256" key="3">
    <source>
        <dbReference type="ARBA" id="ARBA00022483"/>
    </source>
</evidence>
<keyword evidence="9" id="KW-1053">Target membrane</keyword>
<comment type="subcellular location">
    <subcellularLocation>
        <location evidence="2">Secreted</location>
    </subcellularLocation>
    <subcellularLocation>
        <location evidence="1">Target cell membrane</location>
    </subcellularLocation>
</comment>
<keyword evidence="10" id="KW-0040">ANK repeat</keyword>
<proteinExistence type="predicted"/>
<dbReference type="GO" id="GO:0044218">
    <property type="term" value="C:other organism cell membrane"/>
    <property type="evidence" value="ECO:0007669"/>
    <property type="project" value="UniProtKB-KW"/>
</dbReference>
<name>A0A8X6KRP4_TRICU</name>
<keyword evidence="4" id="KW-0964">Secreted</keyword>
<evidence type="ECO:0000256" key="7">
    <source>
        <dbReference type="ARBA" id="ARBA00022699"/>
    </source>
</evidence>
<evidence type="ECO:0000256" key="6">
    <source>
        <dbReference type="ARBA" id="ARBA00022656"/>
    </source>
</evidence>
<dbReference type="EMBL" id="BMAO01032347">
    <property type="protein sequence ID" value="GFQ81571.1"/>
    <property type="molecule type" value="Genomic_DNA"/>
</dbReference>
<keyword evidence="8" id="KW-0638">Presynaptic neurotoxin</keyword>
<evidence type="ECO:0000256" key="4">
    <source>
        <dbReference type="ARBA" id="ARBA00022525"/>
    </source>
</evidence>
<evidence type="ECO:0000313" key="15">
    <source>
        <dbReference type="Proteomes" id="UP000887116"/>
    </source>
</evidence>
<keyword evidence="9" id="KW-0472">Membrane</keyword>
<evidence type="ECO:0000313" key="14">
    <source>
        <dbReference type="EMBL" id="GFR17271.1"/>
    </source>
</evidence>
<evidence type="ECO:0000256" key="1">
    <source>
        <dbReference type="ARBA" id="ARBA00004175"/>
    </source>
</evidence>
<dbReference type="GO" id="GO:0006887">
    <property type="term" value="P:exocytosis"/>
    <property type="evidence" value="ECO:0007669"/>
    <property type="project" value="UniProtKB-KW"/>
</dbReference>
<protein>
    <submittedName>
        <fullName evidence="11">ANK_REP_REGION domain-containing protein</fullName>
    </submittedName>
</protein>